<dbReference type="EMBL" id="MU251255">
    <property type="protein sequence ID" value="KAG9254217.1"/>
    <property type="molecule type" value="Genomic_DNA"/>
</dbReference>
<dbReference type="GeneID" id="70297530"/>
<evidence type="ECO:0000313" key="2">
    <source>
        <dbReference type="EMBL" id="KAG9254217.1"/>
    </source>
</evidence>
<dbReference type="RefSeq" id="XP_046118141.1">
    <property type="nucleotide sequence ID" value="XM_046266627.1"/>
</dbReference>
<protein>
    <submittedName>
        <fullName evidence="2">SET domain-containing protein</fullName>
    </submittedName>
</protein>
<sequence length="376" mass="42535">MSADESIETLLKWASNNSITLNGIQPEVLPGRGIGILATRDIKAGEDILQVPTPLLRTFDSTPKTIVSRLAGATVHAILATALSLDMNNPPEDFLPWKAVFPTKADIQTLMPLCWPLELQDLLSDTSQDLLSKQRAKFEKDWALVSKSYPDMSREDYQYAWLLINTRTFYHTTPRTKKSLLKDDRIALQPVADLFNHSPDGCTVSYSYQGFTITTTKPASKGEELFIRYGFHSNDFLLTEYGFILESNTSDSVCLDKYIKPLLNKEKKSMLDGRGYWGRYMLGRDGACYRTQIALRTLVLRESQWLMVLDGLRGEDVDQDAVNAILLKALRQYLKDIEVVKAKVNDASTGDITRNTLRDRWQQIQDLIEATVKEIA</sequence>
<reference evidence="2" key="1">
    <citation type="journal article" date="2021" name="IMA Fungus">
        <title>Genomic characterization of three marine fungi, including Emericellopsis atlantica sp. nov. with signatures of a generalist lifestyle and marine biomass degradation.</title>
        <authorList>
            <person name="Hagestad O.C."/>
            <person name="Hou L."/>
            <person name="Andersen J.H."/>
            <person name="Hansen E.H."/>
            <person name="Altermark B."/>
            <person name="Li C."/>
            <person name="Kuhnert E."/>
            <person name="Cox R.J."/>
            <person name="Crous P.W."/>
            <person name="Spatafora J.W."/>
            <person name="Lail K."/>
            <person name="Amirebrahimi M."/>
            <person name="Lipzen A."/>
            <person name="Pangilinan J."/>
            <person name="Andreopoulos W."/>
            <person name="Hayes R.D."/>
            <person name="Ng V."/>
            <person name="Grigoriev I.V."/>
            <person name="Jackson S.A."/>
            <person name="Sutton T.D.S."/>
            <person name="Dobson A.D.W."/>
            <person name="Rama T."/>
        </authorList>
    </citation>
    <scope>NUCLEOTIDE SEQUENCE</scope>
    <source>
        <strain evidence="2">TS7</strain>
    </source>
</reference>
<dbReference type="Pfam" id="PF00856">
    <property type="entry name" value="SET"/>
    <property type="match status" value="1"/>
</dbReference>
<dbReference type="InterPro" id="IPR050600">
    <property type="entry name" value="SETD3_SETD6_MTase"/>
</dbReference>
<feature type="domain" description="SET" evidence="1">
    <location>
        <begin position="17"/>
        <end position="230"/>
    </location>
</feature>
<dbReference type="OrthoDB" id="441812at2759"/>
<dbReference type="Proteomes" id="UP000887229">
    <property type="component" value="Unassembled WGS sequence"/>
</dbReference>
<organism evidence="2 3">
    <name type="scientific">Emericellopsis atlantica</name>
    <dbReference type="NCBI Taxonomy" id="2614577"/>
    <lineage>
        <taxon>Eukaryota</taxon>
        <taxon>Fungi</taxon>
        <taxon>Dikarya</taxon>
        <taxon>Ascomycota</taxon>
        <taxon>Pezizomycotina</taxon>
        <taxon>Sordariomycetes</taxon>
        <taxon>Hypocreomycetidae</taxon>
        <taxon>Hypocreales</taxon>
        <taxon>Bionectriaceae</taxon>
        <taxon>Emericellopsis</taxon>
    </lineage>
</organism>
<name>A0A9P8CPI1_9HYPO</name>
<dbReference type="CDD" id="cd19177">
    <property type="entry name" value="SET_SETD4"/>
    <property type="match status" value="1"/>
</dbReference>
<dbReference type="InterPro" id="IPR001214">
    <property type="entry name" value="SET_dom"/>
</dbReference>
<evidence type="ECO:0000313" key="3">
    <source>
        <dbReference type="Proteomes" id="UP000887229"/>
    </source>
</evidence>
<comment type="caution">
    <text evidence="2">The sequence shown here is derived from an EMBL/GenBank/DDBJ whole genome shotgun (WGS) entry which is preliminary data.</text>
</comment>
<dbReference type="PANTHER" id="PTHR13271">
    <property type="entry name" value="UNCHARACTERIZED PUTATIVE METHYLTRANSFERASE"/>
    <property type="match status" value="1"/>
</dbReference>
<accession>A0A9P8CPI1</accession>
<dbReference type="GO" id="GO:0016279">
    <property type="term" value="F:protein-lysine N-methyltransferase activity"/>
    <property type="evidence" value="ECO:0007669"/>
    <property type="project" value="InterPro"/>
</dbReference>
<dbReference type="Gene3D" id="3.90.1410.10">
    <property type="entry name" value="set domain protein methyltransferase, domain 1"/>
    <property type="match status" value="1"/>
</dbReference>
<dbReference type="PANTHER" id="PTHR13271:SF137">
    <property type="entry name" value="SET DOMAIN-CONTAINING PROTEIN"/>
    <property type="match status" value="1"/>
</dbReference>
<proteinExistence type="predicted"/>
<dbReference type="PROSITE" id="PS50280">
    <property type="entry name" value="SET"/>
    <property type="match status" value="1"/>
</dbReference>
<gene>
    <name evidence="2" type="ORF">F5Z01DRAFT_724191</name>
</gene>
<dbReference type="SUPFAM" id="SSF82199">
    <property type="entry name" value="SET domain"/>
    <property type="match status" value="1"/>
</dbReference>
<evidence type="ECO:0000259" key="1">
    <source>
        <dbReference type="PROSITE" id="PS50280"/>
    </source>
</evidence>
<keyword evidence="3" id="KW-1185">Reference proteome</keyword>
<dbReference type="AlphaFoldDB" id="A0A9P8CPI1"/>
<dbReference type="InterPro" id="IPR046341">
    <property type="entry name" value="SET_dom_sf"/>
</dbReference>
<dbReference type="InterPro" id="IPR044429">
    <property type="entry name" value="SETD4_SET"/>
</dbReference>